<accession>M1E112</accession>
<proteinExistence type="predicted"/>
<dbReference type="Proteomes" id="UP000011115">
    <property type="component" value="Unassembled WGS sequence"/>
</dbReference>
<dbReference type="PaxDb" id="4113-PGSC0003DMT400097617"/>
<dbReference type="InParanoid" id="M1E112"/>
<evidence type="ECO:0000313" key="2">
    <source>
        <dbReference type="Proteomes" id="UP000011115"/>
    </source>
</evidence>
<keyword evidence="2" id="KW-1185">Reference proteome</keyword>
<reference evidence="1" key="2">
    <citation type="submission" date="2015-06" db="UniProtKB">
        <authorList>
            <consortium name="EnsemblPlants"/>
        </authorList>
    </citation>
    <scope>IDENTIFICATION</scope>
    <source>
        <strain evidence="1">DM1-3 516 R44</strain>
    </source>
</reference>
<name>M1E112_SOLTU</name>
<dbReference type="HOGENOM" id="CLU_1527799_0_0_1"/>
<evidence type="ECO:0000313" key="1">
    <source>
        <dbReference type="EnsemblPlants" id="PGSC0003DMT400097617"/>
    </source>
</evidence>
<dbReference type="AlphaFoldDB" id="M1E112"/>
<protein>
    <submittedName>
        <fullName evidence="1">Uncharacterized protein</fullName>
    </submittedName>
</protein>
<dbReference type="EnsemblPlants" id="PGSC0003DMT400097617">
    <property type="protein sequence ID" value="PGSC0003DMT400097617"/>
    <property type="gene ID" value="PGSC0003DMG400047188"/>
</dbReference>
<organism evidence="1 2">
    <name type="scientific">Solanum tuberosum</name>
    <name type="common">Potato</name>
    <dbReference type="NCBI Taxonomy" id="4113"/>
    <lineage>
        <taxon>Eukaryota</taxon>
        <taxon>Viridiplantae</taxon>
        <taxon>Streptophyta</taxon>
        <taxon>Embryophyta</taxon>
        <taxon>Tracheophyta</taxon>
        <taxon>Spermatophyta</taxon>
        <taxon>Magnoliopsida</taxon>
        <taxon>eudicotyledons</taxon>
        <taxon>Gunneridae</taxon>
        <taxon>Pentapetalae</taxon>
        <taxon>asterids</taxon>
        <taxon>lamiids</taxon>
        <taxon>Solanales</taxon>
        <taxon>Solanaceae</taxon>
        <taxon>Solanoideae</taxon>
        <taxon>Solaneae</taxon>
        <taxon>Solanum</taxon>
    </lineage>
</organism>
<sequence length="176" mass="19545">MRAIIIESGVTHIEKSCPTFHGDNRELLAYVDPVANVYLDYHMLAHRYGTWAVNGTVGTSTRFLKTGIFTLSPIRGVTKDNLSLTSIVTTRSVIIVIPRGYPLDVTRDLADHSALLVGIADQLDDSPFGVVHRHLAPAFRIVVLWVIERHGTTSTIYSAMRRLLPSTAYLILSFRA</sequence>
<reference evidence="2" key="1">
    <citation type="journal article" date="2011" name="Nature">
        <title>Genome sequence and analysis of the tuber crop potato.</title>
        <authorList>
            <consortium name="The Potato Genome Sequencing Consortium"/>
        </authorList>
    </citation>
    <scope>NUCLEOTIDE SEQUENCE [LARGE SCALE GENOMIC DNA]</scope>
    <source>
        <strain evidence="2">cv. DM1-3 516 R44</strain>
    </source>
</reference>
<dbReference type="Gramene" id="PGSC0003DMT400097617">
    <property type="protein sequence ID" value="PGSC0003DMT400097617"/>
    <property type="gene ID" value="PGSC0003DMG400047188"/>
</dbReference>